<feature type="region of interest" description="Disordered" evidence="9">
    <location>
        <begin position="790"/>
        <end position="905"/>
    </location>
</feature>
<evidence type="ECO:0000256" key="7">
    <source>
        <dbReference type="ARBA" id="ARBA00023242"/>
    </source>
</evidence>
<evidence type="ECO:0000256" key="3">
    <source>
        <dbReference type="ARBA" id="ARBA00022723"/>
    </source>
</evidence>
<feature type="compositionally biased region" description="Basic and acidic residues" evidence="9">
    <location>
        <begin position="710"/>
        <end position="719"/>
    </location>
</feature>
<name>A0A8C5E8C2_GOUWI</name>
<feature type="compositionally biased region" description="Low complexity" evidence="9">
    <location>
        <begin position="998"/>
        <end position="1009"/>
    </location>
</feature>
<feature type="region of interest" description="Disordered" evidence="9">
    <location>
        <begin position="528"/>
        <end position="643"/>
    </location>
</feature>
<dbReference type="InterPro" id="IPR043701">
    <property type="entry name" value="Yju2"/>
</dbReference>
<feature type="compositionally biased region" description="Low complexity" evidence="9">
    <location>
        <begin position="605"/>
        <end position="616"/>
    </location>
</feature>
<feature type="region of interest" description="Disordered" evidence="9">
    <location>
        <begin position="659"/>
        <end position="772"/>
    </location>
</feature>
<keyword evidence="4 8" id="KW-0747">Spliceosome</keyword>
<feature type="compositionally biased region" description="Basic and acidic residues" evidence="9">
    <location>
        <begin position="448"/>
        <end position="457"/>
    </location>
</feature>
<dbReference type="Proteomes" id="UP000694680">
    <property type="component" value="Chromosome 22"/>
</dbReference>
<evidence type="ECO:0000256" key="9">
    <source>
        <dbReference type="SAM" id="MobiDB-lite"/>
    </source>
</evidence>
<comment type="subcellular location">
    <subcellularLocation>
        <location evidence="1 8">Nucleus</location>
    </subcellularLocation>
</comment>
<dbReference type="GO" id="GO:0071006">
    <property type="term" value="C:U2-type catalytic step 1 spliceosome"/>
    <property type="evidence" value="ECO:0007669"/>
    <property type="project" value="UniProtKB-UniRule"/>
</dbReference>
<feature type="compositionally biased region" description="Low complexity" evidence="9">
    <location>
        <begin position="867"/>
        <end position="878"/>
    </location>
</feature>
<gene>
    <name evidence="10" type="primary">LOC114456180</name>
    <name evidence="8" type="synonym">YJU2</name>
</gene>
<evidence type="ECO:0000256" key="2">
    <source>
        <dbReference type="ARBA" id="ARBA00022664"/>
    </source>
</evidence>
<keyword evidence="2" id="KW-0507">mRNA processing</keyword>
<dbReference type="Ensembl" id="ENSGWIT00000019658.1">
    <property type="protein sequence ID" value="ENSGWIP00000017819.1"/>
    <property type="gene ID" value="ENSGWIG00000009899.1"/>
</dbReference>
<protein>
    <recommendedName>
        <fullName evidence="8">Splicing factor YJU2</fullName>
    </recommendedName>
</protein>
<feature type="compositionally biased region" description="Low complexity" evidence="9">
    <location>
        <begin position="475"/>
        <end position="484"/>
    </location>
</feature>
<dbReference type="HAMAP" id="MF_03226">
    <property type="entry name" value="YJU2"/>
    <property type="match status" value="1"/>
</dbReference>
<feature type="region of interest" description="Disordered" evidence="9">
    <location>
        <begin position="118"/>
        <end position="143"/>
    </location>
</feature>
<feature type="region of interest" description="Disordered" evidence="9">
    <location>
        <begin position="324"/>
        <end position="381"/>
    </location>
</feature>
<feature type="binding site" evidence="8">
    <location>
        <position position="82"/>
    </location>
    <ligand>
        <name>Zn(2+)</name>
        <dbReference type="ChEBI" id="CHEBI:29105"/>
    </ligand>
</feature>
<proteinExistence type="inferred from homology"/>
<dbReference type="PANTHER" id="PTHR12111">
    <property type="entry name" value="SPLICING FACTOR YJU2"/>
    <property type="match status" value="1"/>
</dbReference>
<feature type="region of interest" description="Disordered" evidence="9">
    <location>
        <begin position="395"/>
        <end position="510"/>
    </location>
</feature>
<organism evidence="10 11">
    <name type="scientific">Gouania willdenowi</name>
    <name type="common">Blunt-snouted clingfish</name>
    <name type="synonym">Lepadogaster willdenowi</name>
    <dbReference type="NCBI Taxonomy" id="441366"/>
    <lineage>
        <taxon>Eukaryota</taxon>
        <taxon>Metazoa</taxon>
        <taxon>Chordata</taxon>
        <taxon>Craniata</taxon>
        <taxon>Vertebrata</taxon>
        <taxon>Euteleostomi</taxon>
        <taxon>Actinopterygii</taxon>
        <taxon>Neopterygii</taxon>
        <taxon>Teleostei</taxon>
        <taxon>Neoteleostei</taxon>
        <taxon>Acanthomorphata</taxon>
        <taxon>Ovalentaria</taxon>
        <taxon>Blenniimorphae</taxon>
        <taxon>Blenniiformes</taxon>
        <taxon>Gobiesocoidei</taxon>
        <taxon>Gobiesocidae</taxon>
        <taxon>Gobiesocinae</taxon>
        <taxon>Gouania</taxon>
    </lineage>
</organism>
<evidence type="ECO:0000256" key="5">
    <source>
        <dbReference type="ARBA" id="ARBA00022833"/>
    </source>
</evidence>
<dbReference type="Pfam" id="PF04502">
    <property type="entry name" value="Saf4_Yju2"/>
    <property type="match status" value="1"/>
</dbReference>
<feature type="binding site" evidence="8">
    <location>
        <position position="45"/>
    </location>
    <ligand>
        <name>Zn(2+)</name>
        <dbReference type="ChEBI" id="CHEBI:29105"/>
    </ligand>
</feature>
<feature type="compositionally biased region" description="Basic and acidic residues" evidence="9">
    <location>
        <begin position="579"/>
        <end position="588"/>
    </location>
</feature>
<feature type="region of interest" description="Disordered" evidence="9">
    <location>
        <begin position="271"/>
        <end position="295"/>
    </location>
</feature>
<evidence type="ECO:0000313" key="11">
    <source>
        <dbReference type="Proteomes" id="UP000694680"/>
    </source>
</evidence>
<keyword evidence="5 8" id="KW-0862">Zinc</keyword>
<comment type="subunit">
    <text evidence="8">Component of the spliceosome. Present in the activated B complex, the catalytically activated B* complex which catalyzes the branching, the catalytic step 1 C complex catalyzing the exon ligation, and the postcatalytic P complex containing the ligated exons (mRNA) and the excised lariat intron.</text>
</comment>
<keyword evidence="7 8" id="KW-0539">Nucleus</keyword>
<dbReference type="PANTHER" id="PTHR12111:SF1">
    <property type="entry name" value="SPLICING FACTOR YJU2"/>
    <property type="match status" value="1"/>
</dbReference>
<reference evidence="10" key="3">
    <citation type="submission" date="2025-09" db="UniProtKB">
        <authorList>
            <consortium name="Ensembl"/>
        </authorList>
    </citation>
    <scope>IDENTIFICATION</scope>
</reference>
<sequence>MSERKVLNKYYPPDFDPAKIPKLKRPKGRQYVVRLMAPFNMRCKCGEYIYKGRKFNARKETVQNERYMGLPIFRFYIKCPRCLFEITFKTDPKNSDYAMEHGATRNFHVDELEERKRIQQEREDEERNNPTKVLENRTKDTKREMEVLENLQELKEKNQRQAQVDHDEMIAKYREMERRQKEREDEEDERELREILELQRQYRLRKSEESSRSSTQLQNSSTNKPADIVTLGNPPKAQGSSATGVKQAKTENWIKNYWKLGYKVPPNTLVVDKRKKPAKTAEPLPPKDPSKSIAPKVLSLVPYSDSDSDSDNQLIHLQKDVLELQQHKRKRDPYSDDEEESSRSRTQLKNSSTDKPADIVTLGNPPKAQGSSATGVKRAKTENWVKNDWTLGYKVPPNTLVVDKRNKPAKTAEPLPPKDPSKSIAPKVLSLVPYSDSDSDSDNQLIHLQKDVLELQQHKRKRDPYSDDEEESSRSRTQLQSSSTDKPADIVTLGNPPKAQGSSATGVKQAKTENWIKNYWKLGYKVPPNTLVVDKRKKPAKTAEPLPPKDPSKSIAPKVLSLVPYSDSDSDSDNQLIHLQKDVLELQQHKRKRDPYSDDEEESSRSSTQLQNSSTNKPTDIVTLGNPPKAQGSSATGVKRAKTENWVKNDWTLGYEVPPNTLVVDKRNKPAKTAEPLPPKDPSKSIAPKVLSLVPYSDSDSDSDNQLIHLQKDVLELQQHKRKRDPYSDDEEESSRSSTQLQNSSTNKPTDIVTLGNPPKAQGSSATGVKRAKTENWVKNDWTLGYEVPPNTLVVDKRNKPAKTAEPLPPKDPSKSIAPKVLSLVPYSDSDSDSDNQLIHLQKDVLELQQHKRKRDPYSDDEEESSRSSTQLQNSSTNKPTDIVTLGNPPKAQGSSATGVKRAKTENWVKNDWTLGYEVPPNTLVVDKRNKPAKTAEPLPPKDPSKSIAPKVLSLVPYSDSDSDSDNQLIHLQKDVLELQQHKRKRDPYSDDEEESSRSSTQLQNSSTNKPTDIVTLGNPPKAQGSSATGVKRAMTENWIKNYWKLGYKVPPNTLVVDKCNKPAKTAEPLPPKDPSKSIAPKVLSLVPYSDSDSDSDSQGNFK</sequence>
<keyword evidence="6" id="KW-0508">mRNA splicing</keyword>
<comment type="similarity">
    <text evidence="8">Belongs to the CWC16 family. YJU2 subfamily.</text>
</comment>
<reference evidence="10" key="1">
    <citation type="submission" date="2020-06" db="EMBL/GenBank/DDBJ databases">
        <authorList>
            <consortium name="Wellcome Sanger Institute Data Sharing"/>
        </authorList>
    </citation>
    <scope>NUCLEOTIDE SEQUENCE [LARGE SCALE GENOMIC DNA]</scope>
</reference>
<reference evidence="10" key="2">
    <citation type="submission" date="2025-08" db="UniProtKB">
        <authorList>
            <consortium name="Ensembl"/>
        </authorList>
    </citation>
    <scope>IDENTIFICATION</scope>
</reference>
<feature type="binding site" evidence="8">
    <location>
        <position position="79"/>
    </location>
    <ligand>
        <name>Zn(2+)</name>
        <dbReference type="ChEBI" id="CHEBI:29105"/>
    </ligand>
</feature>
<feature type="compositionally biased region" description="Low complexity" evidence="9">
    <location>
        <begin position="212"/>
        <end position="223"/>
    </location>
</feature>
<evidence type="ECO:0000256" key="4">
    <source>
        <dbReference type="ARBA" id="ARBA00022728"/>
    </source>
</evidence>
<dbReference type="GO" id="GO:0000349">
    <property type="term" value="P:generation of catalytic spliceosome for first transesterification step"/>
    <property type="evidence" value="ECO:0007669"/>
    <property type="project" value="UniProtKB-UniRule"/>
</dbReference>
<evidence type="ECO:0000256" key="1">
    <source>
        <dbReference type="ARBA" id="ARBA00004123"/>
    </source>
</evidence>
<dbReference type="InterPro" id="IPR007590">
    <property type="entry name" value="Saf4/Yju2"/>
</dbReference>
<accession>A0A8C5E8C2</accession>
<feature type="compositionally biased region" description="Basic and acidic residues" evidence="9">
    <location>
        <begin position="841"/>
        <end position="850"/>
    </location>
</feature>
<feature type="region of interest" description="Disordered" evidence="9">
    <location>
        <begin position="203"/>
        <end position="247"/>
    </location>
</feature>
<comment type="function">
    <text evidence="8">Part of the spliceosome which catalyzes two sequential transesterification reactions, first the excision of the non-coding intron from pre-mRNA and then the ligation of the coding exons to form the mature mRNA. Plays a role in stabilizing the structure of the spliceosome catalytic core and docking of the branch helix into the active site, producing 5'-exon and lariat intron-3'-intermediates. May protect cells from TP53-dependent apoptosis upon dsDNA break damage through association with PRP19-CD5L complex.</text>
</comment>
<keyword evidence="11" id="KW-1185">Reference proteome</keyword>
<evidence type="ECO:0000313" key="10">
    <source>
        <dbReference type="Ensembl" id="ENSGWIP00000017819.1"/>
    </source>
</evidence>
<feature type="region of interest" description="Disordered" evidence="9">
    <location>
        <begin position="979"/>
        <end position="1030"/>
    </location>
</feature>
<evidence type="ECO:0000256" key="6">
    <source>
        <dbReference type="ARBA" id="ARBA00023187"/>
    </source>
</evidence>
<feature type="compositionally biased region" description="Low complexity" evidence="9">
    <location>
        <begin position="736"/>
        <end position="747"/>
    </location>
</feature>
<feature type="binding site" evidence="8">
    <location>
        <position position="43"/>
    </location>
    <ligand>
        <name>Zn(2+)</name>
        <dbReference type="ChEBI" id="CHEBI:29105"/>
    </ligand>
</feature>
<feature type="region of interest" description="Disordered" evidence="9">
    <location>
        <begin position="926"/>
        <end position="950"/>
    </location>
</feature>
<keyword evidence="3 8" id="KW-0479">Metal-binding</keyword>
<dbReference type="GO" id="GO:0046872">
    <property type="term" value="F:metal ion binding"/>
    <property type="evidence" value="ECO:0007669"/>
    <property type="project" value="UniProtKB-KW"/>
</dbReference>
<evidence type="ECO:0000256" key="8">
    <source>
        <dbReference type="HAMAP-Rule" id="MF_03226"/>
    </source>
</evidence>
<dbReference type="AlphaFoldDB" id="A0A8C5E8C2"/>